<dbReference type="OrthoDB" id="4281716at2"/>
<feature type="domain" description="Beta-lactamase-related" evidence="1">
    <location>
        <begin position="4"/>
        <end position="364"/>
    </location>
</feature>
<proteinExistence type="predicted"/>
<dbReference type="PANTHER" id="PTHR43283">
    <property type="entry name" value="BETA-LACTAMASE-RELATED"/>
    <property type="match status" value="1"/>
</dbReference>
<accession>A0A1H5Q7T4</accession>
<sequence length="379" mass="39950">MSLRETLQHHVDAGTLPGAVAVVDRAGDREIVAVGSADVEGSRPMAGDTLFRIASLTKPITAAAVLTLVDDGTLAFDDPIGRWLPELADPKVVRTPSSPVDDLVPAKRPITVFDVLTGQAGWGFASDFTLPAVRALFPVQGDGREVQSFPSPDVWLARLGEVPLAYQPGEAWLYDTCSTIQGVLAARASGRTLPALLEERIFAPLGMADTGFVVGPDRRDRFTAFYKKTTDGLVLADPADGQWSTMPALPLGSGGLAGTAGDWVAFGRMLLASGTAPDGRRVLSPESVRAMTTDHTTAAQREIGALFLEGQGWGMGGTVDVTAGEPWTVPGRYGWVGGTGTTAHVIPATGTVAVLLTQVGEDNPVPPEWLRDFWREAAA</sequence>
<dbReference type="RefSeq" id="WP_086679976.1">
    <property type="nucleotide sequence ID" value="NZ_FNUJ01000001.1"/>
</dbReference>
<keyword evidence="3" id="KW-1185">Reference proteome</keyword>
<dbReference type="EMBL" id="FNUJ01000001">
    <property type="protein sequence ID" value="SEF21317.1"/>
    <property type="molecule type" value="Genomic_DNA"/>
</dbReference>
<dbReference type="SUPFAM" id="SSF56601">
    <property type="entry name" value="beta-lactamase/transpeptidase-like"/>
    <property type="match status" value="1"/>
</dbReference>
<dbReference type="InterPro" id="IPR001466">
    <property type="entry name" value="Beta-lactam-related"/>
</dbReference>
<dbReference type="STRING" id="218821.SAMN05421837_101812"/>
<dbReference type="Gene3D" id="3.40.710.10">
    <property type="entry name" value="DD-peptidase/beta-lactamase superfamily"/>
    <property type="match status" value="1"/>
</dbReference>
<dbReference type="InterPro" id="IPR050789">
    <property type="entry name" value="Diverse_Enzym_Activities"/>
</dbReference>
<gene>
    <name evidence="2" type="ORF">SAMN05421837_101812</name>
</gene>
<reference evidence="3" key="1">
    <citation type="submission" date="2016-10" db="EMBL/GenBank/DDBJ databases">
        <authorList>
            <person name="Varghese N."/>
            <person name="Submissions S."/>
        </authorList>
    </citation>
    <scope>NUCLEOTIDE SEQUENCE [LARGE SCALE GENOMIC DNA]</scope>
    <source>
        <strain evidence="3">DSM 44654</strain>
    </source>
</reference>
<evidence type="ECO:0000313" key="2">
    <source>
        <dbReference type="EMBL" id="SEF21317.1"/>
    </source>
</evidence>
<protein>
    <submittedName>
        <fullName evidence="2">CubicO group peptidase, beta-lactamase class C family</fullName>
    </submittedName>
</protein>
<dbReference type="InterPro" id="IPR012338">
    <property type="entry name" value="Beta-lactam/transpept-like"/>
</dbReference>
<name>A0A1H5Q7T4_9PSEU</name>
<dbReference type="AlphaFoldDB" id="A0A1H5Q7T4"/>
<dbReference type="PANTHER" id="PTHR43283:SF3">
    <property type="entry name" value="BETA-LACTAMASE FAMILY PROTEIN (AFU_ORTHOLOGUE AFUA_5G07500)"/>
    <property type="match status" value="1"/>
</dbReference>
<organism evidence="2 3">
    <name type="scientific">Amycolatopsis pretoriensis</name>
    <dbReference type="NCBI Taxonomy" id="218821"/>
    <lineage>
        <taxon>Bacteria</taxon>
        <taxon>Bacillati</taxon>
        <taxon>Actinomycetota</taxon>
        <taxon>Actinomycetes</taxon>
        <taxon>Pseudonocardiales</taxon>
        <taxon>Pseudonocardiaceae</taxon>
        <taxon>Amycolatopsis</taxon>
    </lineage>
</organism>
<evidence type="ECO:0000259" key="1">
    <source>
        <dbReference type="Pfam" id="PF00144"/>
    </source>
</evidence>
<evidence type="ECO:0000313" key="3">
    <source>
        <dbReference type="Proteomes" id="UP000198878"/>
    </source>
</evidence>
<dbReference type="Pfam" id="PF00144">
    <property type="entry name" value="Beta-lactamase"/>
    <property type="match status" value="1"/>
</dbReference>
<dbReference type="Proteomes" id="UP000198878">
    <property type="component" value="Unassembled WGS sequence"/>
</dbReference>